<dbReference type="AlphaFoldDB" id="A0A0P1BNG2"/>
<evidence type="ECO:0000313" key="2">
    <source>
        <dbReference type="EMBL" id="CEH17971.1"/>
    </source>
</evidence>
<feature type="compositionally biased region" description="Low complexity" evidence="1">
    <location>
        <begin position="195"/>
        <end position="204"/>
    </location>
</feature>
<dbReference type="CDD" id="cd22744">
    <property type="entry name" value="OTU"/>
    <property type="match status" value="1"/>
</dbReference>
<keyword evidence="3" id="KW-1185">Reference proteome</keyword>
<feature type="region of interest" description="Disordered" evidence="1">
    <location>
        <begin position="160"/>
        <end position="204"/>
    </location>
</feature>
<proteinExistence type="predicted"/>
<name>A0A0P1BNG2_9BASI</name>
<feature type="region of interest" description="Disordered" evidence="1">
    <location>
        <begin position="118"/>
        <end position="137"/>
    </location>
</feature>
<organism evidence="2 3">
    <name type="scientific">Ceraceosorus bombacis</name>
    <dbReference type="NCBI Taxonomy" id="401625"/>
    <lineage>
        <taxon>Eukaryota</taxon>
        <taxon>Fungi</taxon>
        <taxon>Dikarya</taxon>
        <taxon>Basidiomycota</taxon>
        <taxon>Ustilaginomycotina</taxon>
        <taxon>Exobasidiomycetes</taxon>
        <taxon>Ceraceosorales</taxon>
        <taxon>Ceraceosoraceae</taxon>
        <taxon>Ceraceosorus</taxon>
    </lineage>
</organism>
<sequence>MTSYSNWGSSDSPAFRSTPVQGTAANARNAAAPGWRVRAELELHAGDYVIGCDGLPKLDKYVEGRPCRATYHVKPGNPVRTFEEGQNLLLARTTDSLSSPEEDKESIEGEYRIRIASRRPGMQNTSKSSGTAGFGQASGSLVVEPAREARVWALATPAPRGALAKRRQEHSHPSSMGLDSDQIPPRQDESICKDGSTATRGRATASTATALYKEEASNHSLDEQDSDDGASLPAPRGRLPVSPVTARPQADSASPSRPPSITFGNDGDAQNWMDKHANDFRGREVVHLFATTKAVAWWAAKHMAGKRAALSPAQLNQLHGTTNIHSAGSGWRVPSKIKGATGELAAGKYKSTLEELRTWLYERAGAPTGTPTLDGVQHGVAHPEHIERWPCLKAMRFDGARQCFTINAWKDLPQVVLTWRGAASANSPARRGGASADSPDSRRGGASADSPSTASAIRGTRGLTTLTLKEEIAFTCWDLLQGLGWTSLCLPDQARAQLLPREAPKEQLQHPFPQAAKALLLLGVRSKVYNPRGFGHCGFAALRHIIKGSEDRWMSVRRDMADAAQHAPLGVAPSALLCNMPNCQDKELWFEADAHPWLAAAAYGRIVVVIKVGHSVQAEHFWPLVLDGDVHPEPVVLLLHQEKEHWYGGAMPMLEALKTPQSKRLSTCKDASMLFNGRTIWADMAYTYLRQSLGFDP</sequence>
<dbReference type="EMBL" id="CCYA01000269">
    <property type="protein sequence ID" value="CEH17971.1"/>
    <property type="molecule type" value="Genomic_DNA"/>
</dbReference>
<evidence type="ECO:0000256" key="1">
    <source>
        <dbReference type="SAM" id="MobiDB-lite"/>
    </source>
</evidence>
<feature type="compositionally biased region" description="Polar residues" evidence="1">
    <location>
        <begin position="122"/>
        <end position="131"/>
    </location>
</feature>
<evidence type="ECO:0000313" key="3">
    <source>
        <dbReference type="Proteomes" id="UP000054845"/>
    </source>
</evidence>
<reference evidence="2 3" key="1">
    <citation type="submission" date="2014-09" db="EMBL/GenBank/DDBJ databases">
        <authorList>
            <person name="Magalhaes I.L.F."/>
            <person name="Oliveira U."/>
            <person name="Santos F.R."/>
            <person name="Vidigal T.H.D.A."/>
            <person name="Brescovit A.D."/>
            <person name="Santos A.J."/>
        </authorList>
    </citation>
    <scope>NUCLEOTIDE SEQUENCE [LARGE SCALE GENOMIC DNA]</scope>
</reference>
<feature type="region of interest" description="Disordered" evidence="1">
    <location>
        <begin position="425"/>
        <end position="456"/>
    </location>
</feature>
<feature type="region of interest" description="Disordered" evidence="1">
    <location>
        <begin position="216"/>
        <end position="270"/>
    </location>
</feature>
<dbReference type="Proteomes" id="UP000054845">
    <property type="component" value="Unassembled WGS sequence"/>
</dbReference>
<accession>A0A0P1BNG2</accession>
<protein>
    <submittedName>
        <fullName evidence="2">Uncharacterized protein</fullName>
    </submittedName>
</protein>